<evidence type="ECO:0000256" key="8">
    <source>
        <dbReference type="ARBA" id="ARBA00048968"/>
    </source>
</evidence>
<comment type="catalytic activity">
    <reaction evidence="7">
        <text>adenosine + H2O + H(+) = inosine + NH4(+)</text>
        <dbReference type="Rhea" id="RHEA:24408"/>
        <dbReference type="ChEBI" id="CHEBI:15377"/>
        <dbReference type="ChEBI" id="CHEBI:15378"/>
        <dbReference type="ChEBI" id="CHEBI:16335"/>
        <dbReference type="ChEBI" id="CHEBI:17596"/>
        <dbReference type="ChEBI" id="CHEBI:28938"/>
        <dbReference type="EC" id="3.5.4.4"/>
    </reaction>
    <physiologicalReaction direction="left-to-right" evidence="7">
        <dbReference type="Rhea" id="RHEA:24409"/>
    </physiologicalReaction>
</comment>
<dbReference type="NCBIfam" id="TIGR00726">
    <property type="entry name" value="peptidoglycan editing factor PgeF"/>
    <property type="match status" value="1"/>
</dbReference>
<evidence type="ECO:0000256" key="2">
    <source>
        <dbReference type="ARBA" id="ARBA00007353"/>
    </source>
</evidence>
<name>A0A916UX11_9BURK</name>
<dbReference type="Pfam" id="PF02578">
    <property type="entry name" value="Cu-oxidase_4"/>
    <property type="match status" value="1"/>
</dbReference>
<comment type="caution">
    <text evidence="11">The sequence shown here is derived from an EMBL/GenBank/DDBJ whole genome shotgun (WGS) entry which is preliminary data.</text>
</comment>
<evidence type="ECO:0000256" key="6">
    <source>
        <dbReference type="ARBA" id="ARBA00022833"/>
    </source>
</evidence>
<dbReference type="GO" id="GO:0016787">
    <property type="term" value="F:hydrolase activity"/>
    <property type="evidence" value="ECO:0007669"/>
    <property type="project" value="UniProtKB-KW"/>
</dbReference>
<dbReference type="Gene3D" id="3.60.140.10">
    <property type="entry name" value="CNF1/YfiH-like putative cysteine hydrolases"/>
    <property type="match status" value="1"/>
</dbReference>
<evidence type="ECO:0000256" key="9">
    <source>
        <dbReference type="ARBA" id="ARBA00049893"/>
    </source>
</evidence>
<gene>
    <name evidence="11" type="ORF">GCM10011396_44780</name>
</gene>
<accession>A0A916UX11</accession>
<dbReference type="Proteomes" id="UP000637423">
    <property type="component" value="Unassembled WGS sequence"/>
</dbReference>
<sequence>MSADTPVQNGKTVPFDLIVPSWPGVPAHVRAFSSLRNGGVSLPPYDNGTGQGGLNLGDHVGDDPAAVAANRGLVRSVLPSDVTWLSQVHGTLVCDAALGVSGVQADACSTSKKNVVCAVMTADCLPVLFTDRAGTVVAAAHAGWRGLAAGVLENTLAHMRVAGAGEIFAWLGPAIGPEQFEVGEDVVRAFLPLLGGTKDLSGLRPYFNPRPEAKGKFYADIYALARAVLMRAGVQQIDGGNHCTVTEKEKFFSYRRDGVTGRMASLIWLE</sequence>
<evidence type="ECO:0000256" key="10">
    <source>
        <dbReference type="RuleBase" id="RU361274"/>
    </source>
</evidence>
<keyword evidence="5" id="KW-0378">Hydrolase</keyword>
<dbReference type="InterPro" id="IPR003730">
    <property type="entry name" value="Cu_polyphenol_OxRdtase"/>
</dbReference>
<reference evidence="11" key="2">
    <citation type="submission" date="2020-09" db="EMBL/GenBank/DDBJ databases">
        <authorList>
            <person name="Sun Q."/>
            <person name="Zhou Y."/>
        </authorList>
    </citation>
    <scope>NUCLEOTIDE SEQUENCE</scope>
    <source>
        <strain evidence="11">CGMCC 1.10998</strain>
    </source>
</reference>
<dbReference type="EMBL" id="BMED01000005">
    <property type="protein sequence ID" value="GGC92529.1"/>
    <property type="molecule type" value="Genomic_DNA"/>
</dbReference>
<dbReference type="PANTHER" id="PTHR30616">
    <property type="entry name" value="UNCHARACTERIZED PROTEIN YFIH"/>
    <property type="match status" value="1"/>
</dbReference>
<evidence type="ECO:0000256" key="5">
    <source>
        <dbReference type="ARBA" id="ARBA00022801"/>
    </source>
</evidence>
<keyword evidence="12" id="KW-1185">Reference proteome</keyword>
<comment type="catalytic activity">
    <reaction evidence="9">
        <text>S-methyl-5'-thioadenosine + phosphate = 5-(methylsulfanyl)-alpha-D-ribose 1-phosphate + adenine</text>
        <dbReference type="Rhea" id="RHEA:11852"/>
        <dbReference type="ChEBI" id="CHEBI:16708"/>
        <dbReference type="ChEBI" id="CHEBI:17509"/>
        <dbReference type="ChEBI" id="CHEBI:43474"/>
        <dbReference type="ChEBI" id="CHEBI:58533"/>
        <dbReference type="EC" id="2.4.2.28"/>
    </reaction>
    <physiologicalReaction direction="left-to-right" evidence="9">
        <dbReference type="Rhea" id="RHEA:11853"/>
    </physiologicalReaction>
</comment>
<protein>
    <recommendedName>
        <fullName evidence="10">Purine nucleoside phosphorylase</fullName>
    </recommendedName>
</protein>
<dbReference type="CDD" id="cd16833">
    <property type="entry name" value="YfiH"/>
    <property type="match status" value="1"/>
</dbReference>
<dbReference type="InterPro" id="IPR011324">
    <property type="entry name" value="Cytotoxic_necrot_fac-like_cat"/>
</dbReference>
<keyword evidence="6" id="KW-0862">Zinc</keyword>
<proteinExistence type="inferred from homology"/>
<dbReference type="InterPro" id="IPR038371">
    <property type="entry name" value="Cu_polyphenol_OxRdtase_sf"/>
</dbReference>
<evidence type="ECO:0000313" key="11">
    <source>
        <dbReference type="EMBL" id="GGC92529.1"/>
    </source>
</evidence>
<dbReference type="GO" id="GO:0017061">
    <property type="term" value="F:S-methyl-5-thioadenosine phosphorylase activity"/>
    <property type="evidence" value="ECO:0007669"/>
    <property type="project" value="UniProtKB-EC"/>
</dbReference>
<comment type="similarity">
    <text evidence="2 10">Belongs to the purine nucleoside phosphorylase YfiH/LACC1 family.</text>
</comment>
<dbReference type="AlphaFoldDB" id="A0A916UX11"/>
<organism evidence="11 12">
    <name type="scientific">Undibacterium terreum</name>
    <dbReference type="NCBI Taxonomy" id="1224302"/>
    <lineage>
        <taxon>Bacteria</taxon>
        <taxon>Pseudomonadati</taxon>
        <taxon>Pseudomonadota</taxon>
        <taxon>Betaproteobacteria</taxon>
        <taxon>Burkholderiales</taxon>
        <taxon>Oxalobacteraceae</taxon>
        <taxon>Undibacterium</taxon>
    </lineage>
</organism>
<dbReference type="SUPFAM" id="SSF64438">
    <property type="entry name" value="CNF1/YfiH-like putative cysteine hydrolases"/>
    <property type="match status" value="1"/>
</dbReference>
<evidence type="ECO:0000256" key="3">
    <source>
        <dbReference type="ARBA" id="ARBA00022679"/>
    </source>
</evidence>
<dbReference type="PANTHER" id="PTHR30616:SF2">
    <property type="entry name" value="PURINE NUCLEOSIDE PHOSPHORYLASE LACC1"/>
    <property type="match status" value="1"/>
</dbReference>
<evidence type="ECO:0000256" key="7">
    <source>
        <dbReference type="ARBA" id="ARBA00047989"/>
    </source>
</evidence>
<keyword evidence="4" id="KW-0479">Metal-binding</keyword>
<dbReference type="GO" id="GO:0005507">
    <property type="term" value="F:copper ion binding"/>
    <property type="evidence" value="ECO:0007669"/>
    <property type="project" value="TreeGrafter"/>
</dbReference>
<dbReference type="RefSeq" id="WP_188568346.1">
    <property type="nucleotide sequence ID" value="NZ_BMED01000005.1"/>
</dbReference>
<evidence type="ECO:0000256" key="1">
    <source>
        <dbReference type="ARBA" id="ARBA00000553"/>
    </source>
</evidence>
<reference evidence="11" key="1">
    <citation type="journal article" date="2014" name="Int. J. Syst. Evol. Microbiol.">
        <title>Complete genome sequence of Corynebacterium casei LMG S-19264T (=DSM 44701T), isolated from a smear-ripened cheese.</title>
        <authorList>
            <consortium name="US DOE Joint Genome Institute (JGI-PGF)"/>
            <person name="Walter F."/>
            <person name="Albersmeier A."/>
            <person name="Kalinowski J."/>
            <person name="Ruckert C."/>
        </authorList>
    </citation>
    <scope>NUCLEOTIDE SEQUENCE</scope>
    <source>
        <strain evidence="11">CGMCC 1.10998</strain>
    </source>
</reference>
<evidence type="ECO:0000256" key="4">
    <source>
        <dbReference type="ARBA" id="ARBA00022723"/>
    </source>
</evidence>
<comment type="catalytic activity">
    <reaction evidence="1">
        <text>inosine + phosphate = alpha-D-ribose 1-phosphate + hypoxanthine</text>
        <dbReference type="Rhea" id="RHEA:27646"/>
        <dbReference type="ChEBI" id="CHEBI:17368"/>
        <dbReference type="ChEBI" id="CHEBI:17596"/>
        <dbReference type="ChEBI" id="CHEBI:43474"/>
        <dbReference type="ChEBI" id="CHEBI:57720"/>
        <dbReference type="EC" id="2.4.2.1"/>
    </reaction>
    <physiologicalReaction direction="left-to-right" evidence="1">
        <dbReference type="Rhea" id="RHEA:27647"/>
    </physiologicalReaction>
</comment>
<keyword evidence="3" id="KW-0808">Transferase</keyword>
<comment type="catalytic activity">
    <reaction evidence="8">
        <text>adenosine + phosphate = alpha-D-ribose 1-phosphate + adenine</text>
        <dbReference type="Rhea" id="RHEA:27642"/>
        <dbReference type="ChEBI" id="CHEBI:16335"/>
        <dbReference type="ChEBI" id="CHEBI:16708"/>
        <dbReference type="ChEBI" id="CHEBI:43474"/>
        <dbReference type="ChEBI" id="CHEBI:57720"/>
        <dbReference type="EC" id="2.4.2.1"/>
    </reaction>
    <physiologicalReaction direction="left-to-right" evidence="8">
        <dbReference type="Rhea" id="RHEA:27643"/>
    </physiologicalReaction>
</comment>
<evidence type="ECO:0000313" key="12">
    <source>
        <dbReference type="Proteomes" id="UP000637423"/>
    </source>
</evidence>